<dbReference type="SUPFAM" id="SSF48452">
    <property type="entry name" value="TPR-like"/>
    <property type="match status" value="2"/>
</dbReference>
<protein>
    <submittedName>
        <fullName evidence="7">Tetratricopeptide repeat protein</fullName>
    </submittedName>
</protein>
<evidence type="ECO:0000256" key="4">
    <source>
        <dbReference type="ARBA" id="ARBA00023163"/>
    </source>
</evidence>
<dbReference type="InterPro" id="IPR011990">
    <property type="entry name" value="TPR-like_helical_dom_sf"/>
</dbReference>
<gene>
    <name evidence="7" type="ORF">GCM10009533_61840</name>
</gene>
<feature type="domain" description="Bacterial transcriptional activator" evidence="6">
    <location>
        <begin position="104"/>
        <end position="245"/>
    </location>
</feature>
<accession>A0ABP3NX85</accession>
<dbReference type="InterPro" id="IPR016032">
    <property type="entry name" value="Sig_transdc_resp-reg_C-effctor"/>
</dbReference>
<dbReference type="Gene3D" id="3.40.50.300">
    <property type="entry name" value="P-loop containing nucleotide triphosphate hydrolases"/>
    <property type="match status" value="1"/>
</dbReference>
<dbReference type="SUPFAM" id="SSF46894">
    <property type="entry name" value="C-terminal effector domain of the bipartite response regulators"/>
    <property type="match status" value="1"/>
</dbReference>
<dbReference type="InterPro" id="IPR005158">
    <property type="entry name" value="BTAD"/>
</dbReference>
<keyword evidence="3" id="KW-0238">DNA-binding</keyword>
<dbReference type="SMART" id="SM00862">
    <property type="entry name" value="Trans_reg_C"/>
    <property type="match status" value="1"/>
</dbReference>
<keyword evidence="8" id="KW-1185">Reference proteome</keyword>
<dbReference type="PANTHER" id="PTHR35807">
    <property type="entry name" value="TRANSCRIPTIONAL REGULATOR REDD-RELATED"/>
    <property type="match status" value="1"/>
</dbReference>
<comment type="similarity">
    <text evidence="1">Belongs to the AfsR/DnrI/RedD regulatory family.</text>
</comment>
<evidence type="ECO:0000313" key="7">
    <source>
        <dbReference type="EMBL" id="GAA0555621.1"/>
    </source>
</evidence>
<comment type="caution">
    <text evidence="7">The sequence shown here is derived from an EMBL/GenBank/DDBJ whole genome shotgun (WGS) entry which is preliminary data.</text>
</comment>
<dbReference type="InterPro" id="IPR019734">
    <property type="entry name" value="TPR_rpt"/>
</dbReference>
<feature type="domain" description="OmpR/PhoB-type" evidence="5">
    <location>
        <begin position="24"/>
        <end position="97"/>
    </location>
</feature>
<evidence type="ECO:0000313" key="8">
    <source>
        <dbReference type="Proteomes" id="UP001500729"/>
    </source>
</evidence>
<proteinExistence type="inferred from homology"/>
<keyword evidence="4" id="KW-0804">Transcription</keyword>
<evidence type="ECO:0000259" key="5">
    <source>
        <dbReference type="SMART" id="SM00862"/>
    </source>
</evidence>
<dbReference type="EMBL" id="BAAAGS010000067">
    <property type="protein sequence ID" value="GAA0555621.1"/>
    <property type="molecule type" value="Genomic_DNA"/>
</dbReference>
<keyword evidence="2" id="KW-0805">Transcription regulation</keyword>
<evidence type="ECO:0000256" key="3">
    <source>
        <dbReference type="ARBA" id="ARBA00023125"/>
    </source>
</evidence>
<dbReference type="InterPro" id="IPR051677">
    <property type="entry name" value="AfsR-DnrI-RedD_regulator"/>
</dbReference>
<sequence>MFSGDGPLMRIRLLGPAELLRADGSTAGLGAAKRRSVLAALALDLNRVVSMDRLLDVVWEGSPPPSAKAALQGHIAQLRKVLGDGVELVTRSPGYQLVADRSQLDVTRFEDLLAEARTATDAEAVELLRTALALRRGPVLADVPAERLRRVISARMEESVVTAIQELGRRLHRLGRTAEGIDLLHEAVALRPLREPLVELLVLSLHHAGRQAEALNVYHDTRTRLADELGVDPGIGLRQAFHTVLTAHDAPEPTAPKCVPLQLPRENRGFAGREAELAKLGPNGGADGAIRILVGPAGVGKTALALRWAHQVAARFPDGHLFADLRGFDETDPVAPDHVLTGFLRALGVPDARIPADADERAALYRSAVAGRRMLVVLDNARSAAQVRPLLPGTSSCAVLVSSRSRLDDLAATEGAVRVTVPALSRDEAVTVLGLVLGADRVAAEPAAAAELAELCDRLPLALRIAAARGSSHQHGTLRAMVEAFSDERHRLHRLSLPDSGSTVRTALAWSYRRLDAASARLFRRLGEHPGTDVDRGAAAALAGTTVAEVQPRLESLISVHLLHKSGPERYARHDLVRLYTAAVAEEEPAADRHAATERLLDYYLHTADAGRRLVTDEAWQPAMRVARPPAESPELSTVKEALDWFRAEETNLHRALALAGARGDHGRAWRLALCLERFQHHLGDLPAQAEAARLGLAAARELGDNQAQAVFHVRVGENLVRSGRAGDAVAHGEQAVRLGRDEPQDACNAMLGLGRFLHAAGRPAEALARLTGSIEVAGAVGNVAVETYALLGKAWVHQSEGERTDAMDALRRSVELVRDNGSRVHGAAVLLIAGELVREFGEHDKALRMFSRGLSAARDAEDLVFQARHHRAIGNTLAHLGSRAAAVPHWTRAERLRAALGLPDGGDVTLNGSHGHRAPHPHGFPELACT</sequence>
<dbReference type="PANTHER" id="PTHR35807:SF1">
    <property type="entry name" value="TRANSCRIPTIONAL REGULATOR REDD"/>
    <property type="match status" value="1"/>
</dbReference>
<dbReference type="Gene3D" id="1.10.10.10">
    <property type="entry name" value="Winged helix-like DNA-binding domain superfamily/Winged helix DNA-binding domain"/>
    <property type="match status" value="1"/>
</dbReference>
<dbReference type="InterPro" id="IPR001867">
    <property type="entry name" value="OmpR/PhoB-type_DNA-bd"/>
</dbReference>
<dbReference type="Gene3D" id="1.25.40.10">
    <property type="entry name" value="Tetratricopeptide repeat domain"/>
    <property type="match status" value="3"/>
</dbReference>
<dbReference type="SMART" id="SM00028">
    <property type="entry name" value="TPR"/>
    <property type="match status" value="5"/>
</dbReference>
<name>A0ABP3NX85_SACER</name>
<evidence type="ECO:0000256" key="2">
    <source>
        <dbReference type="ARBA" id="ARBA00023015"/>
    </source>
</evidence>
<dbReference type="CDD" id="cd15831">
    <property type="entry name" value="BTAD"/>
    <property type="match status" value="1"/>
</dbReference>
<dbReference type="Proteomes" id="UP001500729">
    <property type="component" value="Unassembled WGS sequence"/>
</dbReference>
<evidence type="ECO:0000256" key="1">
    <source>
        <dbReference type="ARBA" id="ARBA00005820"/>
    </source>
</evidence>
<dbReference type="SUPFAM" id="SSF52540">
    <property type="entry name" value="P-loop containing nucleoside triphosphate hydrolases"/>
    <property type="match status" value="1"/>
</dbReference>
<dbReference type="InterPro" id="IPR027417">
    <property type="entry name" value="P-loop_NTPase"/>
</dbReference>
<dbReference type="SMART" id="SM01043">
    <property type="entry name" value="BTAD"/>
    <property type="match status" value="1"/>
</dbReference>
<evidence type="ECO:0000259" key="6">
    <source>
        <dbReference type="SMART" id="SM01043"/>
    </source>
</evidence>
<dbReference type="Pfam" id="PF00486">
    <property type="entry name" value="Trans_reg_C"/>
    <property type="match status" value="1"/>
</dbReference>
<organism evidence="7 8">
    <name type="scientific">Saccharopolyspora erythraea</name>
    <name type="common">Streptomyces erythraeus</name>
    <dbReference type="NCBI Taxonomy" id="1836"/>
    <lineage>
        <taxon>Bacteria</taxon>
        <taxon>Bacillati</taxon>
        <taxon>Actinomycetota</taxon>
        <taxon>Actinomycetes</taxon>
        <taxon>Pseudonocardiales</taxon>
        <taxon>Pseudonocardiaceae</taxon>
        <taxon>Saccharopolyspora</taxon>
    </lineage>
</organism>
<reference evidence="8" key="1">
    <citation type="journal article" date="2019" name="Int. J. Syst. Evol. Microbiol.">
        <title>The Global Catalogue of Microorganisms (GCM) 10K type strain sequencing project: providing services to taxonomists for standard genome sequencing and annotation.</title>
        <authorList>
            <consortium name="The Broad Institute Genomics Platform"/>
            <consortium name="The Broad Institute Genome Sequencing Center for Infectious Disease"/>
            <person name="Wu L."/>
            <person name="Ma J."/>
        </authorList>
    </citation>
    <scope>NUCLEOTIDE SEQUENCE [LARGE SCALE GENOMIC DNA]</scope>
    <source>
        <strain evidence="8">JCM 10303</strain>
    </source>
</reference>
<dbReference type="Pfam" id="PF03704">
    <property type="entry name" value="BTAD"/>
    <property type="match status" value="1"/>
</dbReference>
<dbReference type="InterPro" id="IPR036388">
    <property type="entry name" value="WH-like_DNA-bd_sf"/>
</dbReference>